<name>A0ABQ5ZAX8_9SPHN</name>
<accession>A0ABQ5ZAX8</accession>
<evidence type="ECO:0000313" key="2">
    <source>
        <dbReference type="EMBL" id="GLR48755.1"/>
    </source>
</evidence>
<organism evidence="2 3">
    <name type="scientific">Sphingomonas astaxanthinifaciens DSM 22298</name>
    <dbReference type="NCBI Taxonomy" id="1123267"/>
    <lineage>
        <taxon>Bacteria</taxon>
        <taxon>Pseudomonadati</taxon>
        <taxon>Pseudomonadota</taxon>
        <taxon>Alphaproteobacteria</taxon>
        <taxon>Sphingomonadales</taxon>
        <taxon>Sphingomonadaceae</taxon>
        <taxon>Sphingomonas</taxon>
    </lineage>
</organism>
<reference evidence="3" key="1">
    <citation type="journal article" date="2019" name="Int. J. Syst. Evol. Microbiol.">
        <title>The Global Catalogue of Microorganisms (GCM) 10K type strain sequencing project: providing services to taxonomists for standard genome sequencing and annotation.</title>
        <authorList>
            <consortium name="The Broad Institute Genomics Platform"/>
            <consortium name="The Broad Institute Genome Sequencing Center for Infectious Disease"/>
            <person name="Wu L."/>
            <person name="Ma J."/>
        </authorList>
    </citation>
    <scope>NUCLEOTIDE SEQUENCE [LARGE SCALE GENOMIC DNA]</scope>
    <source>
        <strain evidence="3">NBRC 102146</strain>
    </source>
</reference>
<dbReference type="Proteomes" id="UP001156703">
    <property type="component" value="Unassembled WGS sequence"/>
</dbReference>
<proteinExistence type="predicted"/>
<evidence type="ECO:0000256" key="1">
    <source>
        <dbReference type="SAM" id="MobiDB-lite"/>
    </source>
</evidence>
<protein>
    <submittedName>
        <fullName evidence="2">Uncharacterized protein</fullName>
    </submittedName>
</protein>
<feature type="region of interest" description="Disordered" evidence="1">
    <location>
        <begin position="1"/>
        <end position="64"/>
    </location>
</feature>
<comment type="caution">
    <text evidence="2">The sequence shown here is derived from an EMBL/GenBank/DDBJ whole genome shotgun (WGS) entry which is preliminary data.</text>
</comment>
<dbReference type="EMBL" id="BSOO01000039">
    <property type="protein sequence ID" value="GLR48755.1"/>
    <property type="molecule type" value="Genomic_DNA"/>
</dbReference>
<evidence type="ECO:0000313" key="3">
    <source>
        <dbReference type="Proteomes" id="UP001156703"/>
    </source>
</evidence>
<feature type="compositionally biased region" description="Basic and acidic residues" evidence="1">
    <location>
        <begin position="45"/>
        <end position="58"/>
    </location>
</feature>
<dbReference type="RefSeq" id="WP_029941161.1">
    <property type="nucleotide sequence ID" value="NZ_BSOO01000039.1"/>
</dbReference>
<sequence length="64" mass="6856">MTDQNRDTPVIPEPTDFATAREDGVADRIASADTEGGTDQFTPSDEAHSSTDERRTSDGKVSSL</sequence>
<keyword evidence="3" id="KW-1185">Reference proteome</keyword>
<gene>
    <name evidence="2" type="ORF">GCM10007925_24760</name>
</gene>